<evidence type="ECO:0008006" key="5">
    <source>
        <dbReference type="Google" id="ProtNLM"/>
    </source>
</evidence>
<dbReference type="AlphaFoldDB" id="A0A4V4H6Y1"/>
<evidence type="ECO:0000256" key="1">
    <source>
        <dbReference type="SAM" id="MobiDB-lite"/>
    </source>
</evidence>
<name>A0A4V4H6Y1_MUSBA</name>
<comment type="caution">
    <text evidence="3">The sequence shown here is derived from an EMBL/GenBank/DDBJ whole genome shotgun (WGS) entry which is preliminary data.</text>
</comment>
<keyword evidence="2" id="KW-1133">Transmembrane helix</keyword>
<proteinExistence type="predicted"/>
<feature type="transmembrane region" description="Helical" evidence="2">
    <location>
        <begin position="321"/>
        <end position="340"/>
    </location>
</feature>
<evidence type="ECO:0000313" key="3">
    <source>
        <dbReference type="EMBL" id="THU61686.1"/>
    </source>
</evidence>
<dbReference type="Pfam" id="PF12576">
    <property type="entry name" value="DUF3754"/>
    <property type="match status" value="1"/>
</dbReference>
<keyword evidence="4" id="KW-1185">Reference proteome</keyword>
<organism evidence="3 4">
    <name type="scientific">Musa balbisiana</name>
    <name type="common">Banana</name>
    <dbReference type="NCBI Taxonomy" id="52838"/>
    <lineage>
        <taxon>Eukaryota</taxon>
        <taxon>Viridiplantae</taxon>
        <taxon>Streptophyta</taxon>
        <taxon>Embryophyta</taxon>
        <taxon>Tracheophyta</taxon>
        <taxon>Spermatophyta</taxon>
        <taxon>Magnoliopsida</taxon>
        <taxon>Liliopsida</taxon>
        <taxon>Zingiberales</taxon>
        <taxon>Musaceae</taxon>
        <taxon>Musa</taxon>
    </lineage>
</organism>
<dbReference type="EMBL" id="PYDT01000005">
    <property type="protein sequence ID" value="THU61686.1"/>
    <property type="molecule type" value="Genomic_DNA"/>
</dbReference>
<accession>A0A4V4H6Y1</accession>
<protein>
    <recommendedName>
        <fullName evidence="5">Aminopeptidase</fullName>
    </recommendedName>
</protein>
<dbReference type="PANTHER" id="PTHR33645">
    <property type="entry name" value="AMINOPEPTIDASE (DUF3754)"/>
    <property type="match status" value="1"/>
</dbReference>
<gene>
    <name evidence="3" type="ORF">C4D60_Mb07t25930</name>
</gene>
<sequence length="496" mass="58184">MEGRGGGTEERRRSSNNDVIRLERESVIPILKPKLVMKLADLIEQNSDRTEFLKLCKRVEYTIRAWYLLQFEDLMQLYSLFDPVHSVKRLEQQNLSPEEIDVLEQNFLTYFFQVMEKSNFKIVTDEEIDVAHHGQYLLNLPIKVDESKLDKRLLSKYFKEHPHENLPEFSDKYVIFRRGIGIDQTTDYFIMEKLDMIISRLWLWFLKKTRLQMLFSKRQSRKPKSDPKKTDELNPETEEEDLYVERIRIENMELRFMRNLFGKILIQEPTFDRMIVVYRRAGTKNKIDPGIFVKHFKNIPMADMELVLPEKKNPSLTPMDWVKFLVSVIIGLVTLVSSLELPKADIWVVIAILSGVVGYCAKVYFSFQQNMETYRNLITQSMYDKQLDSGRGTLLHLCDDVIQQEVKEVIISYFILMEQGKATIQDLDFRCEELIQEEFGMKCNFEVLDAVQKLERLGIVARDSIGRIYCLPLKRANEIIGPTTEELVVKATQSSA</sequence>
<feature type="compositionally biased region" description="Basic and acidic residues" evidence="1">
    <location>
        <begin position="223"/>
        <end position="232"/>
    </location>
</feature>
<dbReference type="PANTHER" id="PTHR33645:SF4">
    <property type="entry name" value="OS01G0929000 PROTEIN"/>
    <property type="match status" value="1"/>
</dbReference>
<dbReference type="InterPro" id="IPR022227">
    <property type="entry name" value="DUF3754"/>
</dbReference>
<feature type="region of interest" description="Disordered" evidence="1">
    <location>
        <begin position="217"/>
        <end position="237"/>
    </location>
</feature>
<keyword evidence="2" id="KW-0472">Membrane</keyword>
<dbReference type="Proteomes" id="UP000317650">
    <property type="component" value="Chromosome 7"/>
</dbReference>
<evidence type="ECO:0000313" key="4">
    <source>
        <dbReference type="Proteomes" id="UP000317650"/>
    </source>
</evidence>
<evidence type="ECO:0000256" key="2">
    <source>
        <dbReference type="SAM" id="Phobius"/>
    </source>
</evidence>
<feature type="transmembrane region" description="Helical" evidence="2">
    <location>
        <begin position="346"/>
        <end position="365"/>
    </location>
</feature>
<keyword evidence="2" id="KW-0812">Transmembrane</keyword>
<reference evidence="3 4" key="1">
    <citation type="journal article" date="2019" name="Nat. Plants">
        <title>Genome sequencing of Musa balbisiana reveals subgenome evolution and function divergence in polyploid bananas.</title>
        <authorList>
            <person name="Yao X."/>
        </authorList>
    </citation>
    <scope>NUCLEOTIDE SEQUENCE [LARGE SCALE GENOMIC DNA]</scope>
    <source>
        <strain evidence="4">cv. DH-PKW</strain>
        <tissue evidence="3">Leaves</tissue>
    </source>
</reference>